<gene>
    <name evidence="4" type="ORF">GCM10008955_09580</name>
</gene>
<name>A0ABQ2ENK6_9DEIO</name>
<evidence type="ECO:0000313" key="5">
    <source>
        <dbReference type="Proteomes" id="UP000647587"/>
    </source>
</evidence>
<dbReference type="Pfam" id="PF00795">
    <property type="entry name" value="CN_hydrolase"/>
    <property type="match status" value="1"/>
</dbReference>
<sequence length="316" mass="34724">MKVTVAVVQAEVAPNLEQGLALTAQLAQQAAHRGAQLIAFPETWLPGYPAWLDVARDVALWDHVPVKEAFARMMENSVSVPGPALDALRDAAHAARATLVIGLIERVSAGRGQGTLYNTILTINAEGQVLNHHRKLVPTYTERLVWGPGDADGLRVVDTPLGRIGSLVCWEHWMPLARQALHEQAEDIHVATWPTVKDMHQIASRHYAFEGRCYVLAAGSLMRAGALPEGLDLLPELQANPDTLVMRGGSAIIGPDGAYVVEPVYDQPAILVAELDLRRNLQERMTLDVTGHYHRPEYLNLDIRYSGRQTNDTDPK</sequence>
<feature type="active site" description="Proton acceptor" evidence="2">
    <location>
        <position position="42"/>
    </location>
</feature>
<dbReference type="InterPro" id="IPR000132">
    <property type="entry name" value="Nitrilase/CN_hydratase_CS"/>
</dbReference>
<dbReference type="SUPFAM" id="SSF56317">
    <property type="entry name" value="Carbon-nitrogen hydrolase"/>
    <property type="match status" value="1"/>
</dbReference>
<dbReference type="PROSITE" id="PS50263">
    <property type="entry name" value="CN_HYDROLASE"/>
    <property type="match status" value="1"/>
</dbReference>
<proteinExistence type="inferred from homology"/>
<comment type="caution">
    <text evidence="4">The sequence shown here is derived from an EMBL/GenBank/DDBJ whole genome shotgun (WGS) entry which is preliminary data.</text>
</comment>
<dbReference type="CDD" id="cd07564">
    <property type="entry name" value="nitrilases_CHs"/>
    <property type="match status" value="1"/>
</dbReference>
<dbReference type="InterPro" id="IPR044149">
    <property type="entry name" value="Nitrilases_CHs"/>
</dbReference>
<evidence type="ECO:0000256" key="1">
    <source>
        <dbReference type="ARBA" id="ARBA00008129"/>
    </source>
</evidence>
<dbReference type="InterPro" id="IPR036526">
    <property type="entry name" value="C-N_Hydrolase_sf"/>
</dbReference>
<reference evidence="5" key="1">
    <citation type="journal article" date="2019" name="Int. J. Syst. Evol. Microbiol.">
        <title>The Global Catalogue of Microorganisms (GCM) 10K type strain sequencing project: providing services to taxonomists for standard genome sequencing and annotation.</title>
        <authorList>
            <consortium name="The Broad Institute Genomics Platform"/>
            <consortium name="The Broad Institute Genome Sequencing Center for Infectious Disease"/>
            <person name="Wu L."/>
            <person name="Ma J."/>
        </authorList>
    </citation>
    <scope>NUCLEOTIDE SEQUENCE [LARGE SCALE GENOMIC DNA]</scope>
    <source>
        <strain evidence="5">JCM 30331</strain>
    </source>
</reference>
<dbReference type="Proteomes" id="UP000647587">
    <property type="component" value="Unassembled WGS sequence"/>
</dbReference>
<organism evidence="4 5">
    <name type="scientific">Deinococcus malanensis</name>
    <dbReference type="NCBI Taxonomy" id="1706855"/>
    <lineage>
        <taxon>Bacteria</taxon>
        <taxon>Thermotogati</taxon>
        <taxon>Deinococcota</taxon>
        <taxon>Deinococci</taxon>
        <taxon>Deinococcales</taxon>
        <taxon>Deinococcaceae</taxon>
        <taxon>Deinococcus</taxon>
    </lineage>
</organism>
<dbReference type="EMBL" id="BMPP01000003">
    <property type="protein sequence ID" value="GGK18229.1"/>
    <property type="molecule type" value="Genomic_DNA"/>
</dbReference>
<accession>A0ABQ2ENK6</accession>
<dbReference type="Gene3D" id="3.60.110.10">
    <property type="entry name" value="Carbon-nitrogen hydrolase"/>
    <property type="match status" value="1"/>
</dbReference>
<dbReference type="PANTHER" id="PTHR46044">
    <property type="entry name" value="NITRILASE"/>
    <property type="match status" value="1"/>
</dbReference>
<dbReference type="PROSITE" id="PS00920">
    <property type="entry name" value="NITRIL_CHT_1"/>
    <property type="match status" value="1"/>
</dbReference>
<comment type="similarity">
    <text evidence="1">Belongs to the carbon-nitrogen hydrolase superfamily. Nitrilase family.</text>
</comment>
<dbReference type="InterPro" id="IPR003010">
    <property type="entry name" value="C-N_Hydrolase"/>
</dbReference>
<evidence type="ECO:0000259" key="3">
    <source>
        <dbReference type="PROSITE" id="PS50263"/>
    </source>
</evidence>
<feature type="domain" description="CN hydrolase" evidence="3">
    <location>
        <begin position="3"/>
        <end position="277"/>
    </location>
</feature>
<dbReference type="PANTHER" id="PTHR46044:SF1">
    <property type="entry name" value="CN HYDROLASE DOMAIN-CONTAINING PROTEIN"/>
    <property type="match status" value="1"/>
</dbReference>
<dbReference type="RefSeq" id="WP_189005071.1">
    <property type="nucleotide sequence ID" value="NZ_BMPP01000003.1"/>
</dbReference>
<evidence type="ECO:0000256" key="2">
    <source>
        <dbReference type="PROSITE-ProRule" id="PRU10139"/>
    </source>
</evidence>
<keyword evidence="5" id="KW-1185">Reference proteome</keyword>
<protein>
    <submittedName>
        <fullName evidence="4">Nitrilase</fullName>
    </submittedName>
</protein>
<evidence type="ECO:0000313" key="4">
    <source>
        <dbReference type="EMBL" id="GGK18229.1"/>
    </source>
</evidence>